<feature type="transmembrane region" description="Helical" evidence="6">
    <location>
        <begin position="354"/>
        <end position="376"/>
    </location>
</feature>
<evidence type="ECO:0000256" key="2">
    <source>
        <dbReference type="ARBA" id="ARBA00022475"/>
    </source>
</evidence>
<comment type="subcellular location">
    <subcellularLocation>
        <location evidence="1">Cell membrane</location>
        <topology evidence="1">Multi-pass membrane protein</topology>
    </subcellularLocation>
</comment>
<sequence length="413" mass="43001">MTSTSPLSPAPAAAAPETTAAPSARTVSLLAFATMFVIGTDTFLVAPLLPTLTRTFDVSSDVSGWMVSAYALGYAVFALIAGPLSDGRDRRRVLLTGLVGFVAMTTLCGFAQGFRTMLLFRFLAGVSAAFVSPQIWASIPVLVKPQEIVRTMGFATAGLSIAQFAGIPLGSWLAADSWHLPFWVIGGSSVLLWLLLARFFPSVPGRPGAAGAGARALFGTYATVFGRGRLRWYLLGYLIFQTGAFEAMSFYGSWFTEEFGLGVGSVGTAMMAVGAGNVIGSLFGSRLVQRLGLYRSLLIAVPTVAALYCVVPLSPNIGTALVLLALVMMAGGFLFPVFMSILQQQTETARGTVSSLANSAMYVGTTVGGAVGGVLLSDVDGFWGVAAFAVAAQLISLAVYAAAGAFRDREAGA</sequence>
<protein>
    <submittedName>
        <fullName evidence="8">MFS transporter</fullName>
    </submittedName>
</protein>
<evidence type="ECO:0000313" key="8">
    <source>
        <dbReference type="EMBL" id="MFE1750530.1"/>
    </source>
</evidence>
<feature type="transmembrane region" description="Helical" evidence="6">
    <location>
        <begin position="180"/>
        <end position="200"/>
    </location>
</feature>
<keyword evidence="4 6" id="KW-1133">Transmembrane helix</keyword>
<proteinExistence type="predicted"/>
<feature type="transmembrane region" description="Helical" evidence="6">
    <location>
        <begin position="154"/>
        <end position="174"/>
    </location>
</feature>
<name>A0ABW6H2L9_9ACTN</name>
<reference evidence="8 9" key="1">
    <citation type="submission" date="2024-09" db="EMBL/GenBank/DDBJ databases">
        <title>The Natural Products Discovery Center: Release of the First 8490 Sequenced Strains for Exploring Actinobacteria Biosynthetic Diversity.</title>
        <authorList>
            <person name="Kalkreuter E."/>
            <person name="Kautsar S.A."/>
            <person name="Yang D."/>
            <person name="Bader C.D."/>
            <person name="Teijaro C.N."/>
            <person name="Fluegel L."/>
            <person name="Davis C.M."/>
            <person name="Simpson J.R."/>
            <person name="Lauterbach L."/>
            <person name="Steele A.D."/>
            <person name="Gui C."/>
            <person name="Meng S."/>
            <person name="Li G."/>
            <person name="Viehrig K."/>
            <person name="Ye F."/>
            <person name="Su P."/>
            <person name="Kiefer A.F."/>
            <person name="Nichols A."/>
            <person name="Cepeda A.J."/>
            <person name="Yan W."/>
            <person name="Fan B."/>
            <person name="Jiang Y."/>
            <person name="Adhikari A."/>
            <person name="Zheng C.-J."/>
            <person name="Schuster L."/>
            <person name="Cowan T.M."/>
            <person name="Smanski M.J."/>
            <person name="Chevrette M.G."/>
            <person name="De Carvalho L.P.S."/>
            <person name="Shen B."/>
        </authorList>
    </citation>
    <scope>NUCLEOTIDE SEQUENCE [LARGE SCALE GENOMIC DNA]</scope>
    <source>
        <strain evidence="8 9">NPDC059500</strain>
    </source>
</reference>
<feature type="transmembrane region" description="Helical" evidence="6">
    <location>
        <begin position="62"/>
        <end position="81"/>
    </location>
</feature>
<dbReference type="InterPro" id="IPR011701">
    <property type="entry name" value="MFS"/>
</dbReference>
<evidence type="ECO:0000256" key="4">
    <source>
        <dbReference type="ARBA" id="ARBA00022989"/>
    </source>
</evidence>
<keyword evidence="3 6" id="KW-0812">Transmembrane</keyword>
<keyword evidence="5 6" id="KW-0472">Membrane</keyword>
<feature type="transmembrane region" description="Helical" evidence="6">
    <location>
        <begin position="29"/>
        <end position="50"/>
    </location>
</feature>
<dbReference type="Proteomes" id="UP001599756">
    <property type="component" value="Unassembled WGS sequence"/>
</dbReference>
<dbReference type="SUPFAM" id="SSF103473">
    <property type="entry name" value="MFS general substrate transporter"/>
    <property type="match status" value="1"/>
</dbReference>
<feature type="transmembrane region" description="Helical" evidence="6">
    <location>
        <begin position="232"/>
        <end position="253"/>
    </location>
</feature>
<organism evidence="8 9">
    <name type="scientific">Streptomyces anandii</name>
    <dbReference type="NCBI Taxonomy" id="285454"/>
    <lineage>
        <taxon>Bacteria</taxon>
        <taxon>Bacillati</taxon>
        <taxon>Actinomycetota</taxon>
        <taxon>Actinomycetes</taxon>
        <taxon>Kitasatosporales</taxon>
        <taxon>Streptomycetaceae</taxon>
        <taxon>Streptomyces</taxon>
    </lineage>
</organism>
<evidence type="ECO:0000256" key="3">
    <source>
        <dbReference type="ARBA" id="ARBA00022692"/>
    </source>
</evidence>
<feature type="transmembrane region" description="Helical" evidence="6">
    <location>
        <begin position="320"/>
        <end position="342"/>
    </location>
</feature>
<accession>A0ABW6H2L9</accession>
<feature type="transmembrane region" description="Helical" evidence="6">
    <location>
        <begin position="292"/>
        <end position="314"/>
    </location>
</feature>
<dbReference type="EMBL" id="JBHYTS010000009">
    <property type="protein sequence ID" value="MFE1750530.1"/>
    <property type="molecule type" value="Genomic_DNA"/>
</dbReference>
<feature type="transmembrane region" description="Helical" evidence="6">
    <location>
        <begin position="118"/>
        <end position="142"/>
    </location>
</feature>
<evidence type="ECO:0000313" key="9">
    <source>
        <dbReference type="Proteomes" id="UP001599756"/>
    </source>
</evidence>
<evidence type="ECO:0000256" key="1">
    <source>
        <dbReference type="ARBA" id="ARBA00004651"/>
    </source>
</evidence>
<dbReference type="InterPro" id="IPR036259">
    <property type="entry name" value="MFS_trans_sf"/>
</dbReference>
<dbReference type="PANTHER" id="PTHR43124:SF3">
    <property type="entry name" value="CHLORAMPHENICOL EFFLUX PUMP RV0191"/>
    <property type="match status" value="1"/>
</dbReference>
<feature type="transmembrane region" description="Helical" evidence="6">
    <location>
        <begin position="93"/>
        <end position="112"/>
    </location>
</feature>
<keyword evidence="2" id="KW-1003">Cell membrane</keyword>
<feature type="transmembrane region" description="Helical" evidence="6">
    <location>
        <begin position="259"/>
        <end position="280"/>
    </location>
</feature>
<dbReference type="InterPro" id="IPR050189">
    <property type="entry name" value="MFS_Efflux_Transporters"/>
</dbReference>
<dbReference type="RefSeq" id="WP_381840376.1">
    <property type="nucleotide sequence ID" value="NZ_JBHYTS010000009.1"/>
</dbReference>
<dbReference type="CDD" id="cd17324">
    <property type="entry name" value="MFS_NepI_like"/>
    <property type="match status" value="1"/>
</dbReference>
<feature type="transmembrane region" description="Helical" evidence="6">
    <location>
        <begin position="382"/>
        <end position="403"/>
    </location>
</feature>
<evidence type="ECO:0000259" key="7">
    <source>
        <dbReference type="PROSITE" id="PS50850"/>
    </source>
</evidence>
<gene>
    <name evidence="8" type="ORF">ACFW88_08330</name>
</gene>
<dbReference type="InterPro" id="IPR020846">
    <property type="entry name" value="MFS_dom"/>
</dbReference>
<dbReference type="Pfam" id="PF07690">
    <property type="entry name" value="MFS_1"/>
    <property type="match status" value="1"/>
</dbReference>
<dbReference type="PANTHER" id="PTHR43124">
    <property type="entry name" value="PURINE EFFLUX PUMP PBUE"/>
    <property type="match status" value="1"/>
</dbReference>
<evidence type="ECO:0000256" key="5">
    <source>
        <dbReference type="ARBA" id="ARBA00023136"/>
    </source>
</evidence>
<feature type="domain" description="Major facilitator superfamily (MFS) profile" evidence="7">
    <location>
        <begin position="27"/>
        <end position="410"/>
    </location>
</feature>
<comment type="caution">
    <text evidence="8">The sequence shown here is derived from an EMBL/GenBank/DDBJ whole genome shotgun (WGS) entry which is preliminary data.</text>
</comment>
<dbReference type="Gene3D" id="1.20.1250.20">
    <property type="entry name" value="MFS general substrate transporter like domains"/>
    <property type="match status" value="1"/>
</dbReference>
<keyword evidence="9" id="KW-1185">Reference proteome</keyword>
<evidence type="ECO:0000256" key="6">
    <source>
        <dbReference type="SAM" id="Phobius"/>
    </source>
</evidence>
<dbReference type="PROSITE" id="PS50850">
    <property type="entry name" value="MFS"/>
    <property type="match status" value="1"/>
</dbReference>